<feature type="transmembrane region" description="Helical" evidence="2">
    <location>
        <begin position="15"/>
        <end position="32"/>
    </location>
</feature>
<dbReference type="Pfam" id="PF01656">
    <property type="entry name" value="CbiA"/>
    <property type="match status" value="1"/>
</dbReference>
<dbReference type="GO" id="GO:0004713">
    <property type="term" value="F:protein tyrosine kinase activity"/>
    <property type="evidence" value="ECO:0007669"/>
    <property type="project" value="TreeGrafter"/>
</dbReference>
<keyword evidence="2" id="KW-1133">Transmembrane helix</keyword>
<protein>
    <submittedName>
        <fullName evidence="4">Chromosome partitioning ATPase, Mrp family, contains Fe-S cluster</fullName>
    </submittedName>
</protein>
<dbReference type="OrthoDB" id="972983at2"/>
<name>A0A1T4RM53_9BACT</name>
<dbReference type="EMBL" id="FUWH01000013">
    <property type="protein sequence ID" value="SKA17080.1"/>
    <property type="molecule type" value="Genomic_DNA"/>
</dbReference>
<proteinExistence type="predicted"/>
<feature type="coiled-coil region" evidence="1">
    <location>
        <begin position="229"/>
        <end position="265"/>
    </location>
</feature>
<evidence type="ECO:0000313" key="5">
    <source>
        <dbReference type="Proteomes" id="UP000190888"/>
    </source>
</evidence>
<dbReference type="GO" id="GO:0005886">
    <property type="term" value="C:plasma membrane"/>
    <property type="evidence" value="ECO:0007669"/>
    <property type="project" value="TreeGrafter"/>
</dbReference>
<gene>
    <name evidence="4" type="ORF">SAMN04488132_11352</name>
</gene>
<dbReference type="AlphaFoldDB" id="A0A1T4RM53"/>
<evidence type="ECO:0000256" key="1">
    <source>
        <dbReference type="SAM" id="Coils"/>
    </source>
</evidence>
<keyword evidence="2" id="KW-0812">Transmembrane</keyword>
<dbReference type="SUPFAM" id="SSF52540">
    <property type="entry name" value="P-loop containing nucleoside triphosphate hydrolases"/>
    <property type="match status" value="1"/>
</dbReference>
<dbReference type="InterPro" id="IPR027417">
    <property type="entry name" value="P-loop_NTPase"/>
</dbReference>
<evidence type="ECO:0000256" key="2">
    <source>
        <dbReference type="SAM" id="Phobius"/>
    </source>
</evidence>
<evidence type="ECO:0000259" key="3">
    <source>
        <dbReference type="Pfam" id="PF01656"/>
    </source>
</evidence>
<dbReference type="InterPro" id="IPR002586">
    <property type="entry name" value="CobQ/CobB/MinD/ParA_Nub-bd_dom"/>
</dbReference>
<sequence>MEVNKFLRILSRQKFTLIAVPLITVIITYFLVRESPNVYISKARIATGLVEQSDKASLGSLAFLQESKIDQEFANILQAMQLKKIYNQLSYKLMLHDLLHPDSAFRKPSKLLGQLNVAARRHAIEVYSRLYEKSEPLVLWDPDQNGLYQVLSSMGYDEQSLKNKMFIYRVNKSDFIDVEFQSENPLLSAYVVNNLCSEFISYYTTVTRTNTVKSVSFLDSLQKRKQAAVNEKMTQLKNYKIENRILNLEEQSKVLYTQIADMETKLEVSMKDIDAYKGALKDIDAKLSPKERQYLESATSRINQDIVASTNQLKSLNDLYIRSNYDPIYKGRIDSLRNQISAQISESSDRYTLSPLTSKGNLLVQKLNAEVALNLAKFSINSLRDEIKRLNDRVTVLVPHEAMIQAFESEIDVAGKEYLDALDKFNQSSLSSNLAVQIRQIETGMPGGPEPSKKMLLVILSAVISFAFCVLILFVIFYFDDNLKTVQELADKTDLPVLGYLPFLGNTVIDLRKMWNGEYNATRTDEYKNLIRTIRFEVGEEMKDAASLAITSMKPGEGKTFAAFNIMYAYSRAGKKVLLIDGDFDGHSISDTVQTQYYLEDYLNGLVSAAQLGTDKHITVLGNKGGDPSLFEIASEEVVKQKMAALRTHFDVILVDIPSLKEMGKSHEWIAVTDKFLAVFETDQSISPAKQLHVDYLKQHHNKFIGWILNKVVTGKGRRNKEVAL</sequence>
<reference evidence="4 5" key="1">
    <citation type="submission" date="2017-02" db="EMBL/GenBank/DDBJ databases">
        <authorList>
            <person name="Peterson S.W."/>
        </authorList>
    </citation>
    <scope>NUCLEOTIDE SEQUENCE [LARGE SCALE GENOMIC DNA]</scope>
    <source>
        <strain evidence="4 5">DSM 22335</strain>
    </source>
</reference>
<feature type="domain" description="CobQ/CobB/MinD/ParA nucleotide binding" evidence="3">
    <location>
        <begin position="548"/>
        <end position="715"/>
    </location>
</feature>
<evidence type="ECO:0000313" key="4">
    <source>
        <dbReference type="EMBL" id="SKA17080.1"/>
    </source>
</evidence>
<dbReference type="PANTHER" id="PTHR32309:SF13">
    <property type="entry name" value="FERRIC ENTEROBACTIN TRANSPORT PROTEIN FEPE"/>
    <property type="match status" value="1"/>
</dbReference>
<dbReference type="InterPro" id="IPR050445">
    <property type="entry name" value="Bact_polysacc_biosynth/exp"/>
</dbReference>
<dbReference type="Gene3D" id="3.40.50.300">
    <property type="entry name" value="P-loop containing nucleotide triphosphate hydrolases"/>
    <property type="match status" value="1"/>
</dbReference>
<dbReference type="STRING" id="413434.SAMN04488132_11352"/>
<dbReference type="RefSeq" id="WP_078832668.1">
    <property type="nucleotide sequence ID" value="NZ_FUWH01000013.1"/>
</dbReference>
<organism evidence="4 5">
    <name type="scientific">Sediminibacterium ginsengisoli</name>
    <dbReference type="NCBI Taxonomy" id="413434"/>
    <lineage>
        <taxon>Bacteria</taxon>
        <taxon>Pseudomonadati</taxon>
        <taxon>Bacteroidota</taxon>
        <taxon>Chitinophagia</taxon>
        <taxon>Chitinophagales</taxon>
        <taxon>Chitinophagaceae</taxon>
        <taxon>Sediminibacterium</taxon>
    </lineage>
</organism>
<dbReference type="PANTHER" id="PTHR32309">
    <property type="entry name" value="TYROSINE-PROTEIN KINASE"/>
    <property type="match status" value="1"/>
</dbReference>
<keyword evidence="2" id="KW-0472">Membrane</keyword>
<accession>A0A1T4RM53</accession>
<dbReference type="Proteomes" id="UP000190888">
    <property type="component" value="Unassembled WGS sequence"/>
</dbReference>
<keyword evidence="5" id="KW-1185">Reference proteome</keyword>
<keyword evidence="1" id="KW-0175">Coiled coil</keyword>
<feature type="transmembrane region" description="Helical" evidence="2">
    <location>
        <begin position="455"/>
        <end position="479"/>
    </location>
</feature>